<dbReference type="SUPFAM" id="SSF52743">
    <property type="entry name" value="Subtilisin-like"/>
    <property type="match status" value="1"/>
</dbReference>
<dbReference type="InterPro" id="IPR050131">
    <property type="entry name" value="Peptidase_S8_subtilisin-like"/>
</dbReference>
<evidence type="ECO:0000256" key="2">
    <source>
        <dbReference type="ARBA" id="ARBA00022670"/>
    </source>
</evidence>
<feature type="active site" description="Charge relay system" evidence="5">
    <location>
        <position position="385"/>
    </location>
</feature>
<keyword evidence="2 5" id="KW-0645">Protease</keyword>
<dbReference type="PANTHER" id="PTHR43806">
    <property type="entry name" value="PEPTIDASE S8"/>
    <property type="match status" value="1"/>
</dbReference>
<evidence type="ECO:0000313" key="10">
    <source>
        <dbReference type="Proteomes" id="UP001365542"/>
    </source>
</evidence>
<evidence type="ECO:0000256" key="5">
    <source>
        <dbReference type="PROSITE-ProRule" id="PRU01240"/>
    </source>
</evidence>
<dbReference type="PROSITE" id="PS00136">
    <property type="entry name" value="SUBTILASE_ASP"/>
    <property type="match status" value="1"/>
</dbReference>
<evidence type="ECO:0000256" key="7">
    <source>
        <dbReference type="SAM" id="SignalP"/>
    </source>
</evidence>
<evidence type="ECO:0000313" key="9">
    <source>
        <dbReference type="EMBL" id="KAK6527674.1"/>
    </source>
</evidence>
<evidence type="ECO:0000256" key="3">
    <source>
        <dbReference type="ARBA" id="ARBA00022801"/>
    </source>
</evidence>
<dbReference type="PROSITE" id="PS00138">
    <property type="entry name" value="SUBTILASE_SER"/>
    <property type="match status" value="1"/>
</dbReference>
<dbReference type="InterPro" id="IPR015500">
    <property type="entry name" value="Peptidase_S8_subtilisin-rel"/>
</dbReference>
<dbReference type="Pfam" id="PF00082">
    <property type="entry name" value="Peptidase_S8"/>
    <property type="match status" value="1"/>
</dbReference>
<dbReference type="GO" id="GO:0006508">
    <property type="term" value="P:proteolysis"/>
    <property type="evidence" value="ECO:0007669"/>
    <property type="project" value="UniProtKB-KW"/>
</dbReference>
<feature type="active site" description="Charge relay system" evidence="5">
    <location>
        <position position="217"/>
    </location>
</feature>
<dbReference type="PROSITE" id="PS51892">
    <property type="entry name" value="SUBTILASE"/>
    <property type="match status" value="1"/>
</dbReference>
<dbReference type="InterPro" id="IPR000209">
    <property type="entry name" value="Peptidase_S8/S53_dom"/>
</dbReference>
<comment type="caution">
    <text evidence="9">The sequence shown here is derived from an EMBL/GenBank/DDBJ whole genome shotgun (WGS) entry which is preliminary data.</text>
</comment>
<dbReference type="InterPro" id="IPR023827">
    <property type="entry name" value="Peptidase_S8_Asp-AS"/>
</dbReference>
<keyword evidence="3 5" id="KW-0378">Hydrolase</keyword>
<dbReference type="PANTHER" id="PTHR43806:SF11">
    <property type="entry name" value="CEREVISIN-RELATED"/>
    <property type="match status" value="1"/>
</dbReference>
<keyword evidence="10" id="KW-1185">Reference proteome</keyword>
<accession>A0AAV9WVW6</accession>
<dbReference type="Proteomes" id="UP001365542">
    <property type="component" value="Unassembled WGS sequence"/>
</dbReference>
<gene>
    <name evidence="9" type="primary">SUB8_5</name>
    <name evidence="9" type="ORF">TWF694_004655</name>
</gene>
<feature type="active site" description="Charge relay system" evidence="5">
    <location>
        <position position="186"/>
    </location>
</feature>
<evidence type="ECO:0000256" key="4">
    <source>
        <dbReference type="ARBA" id="ARBA00022825"/>
    </source>
</evidence>
<feature type="chain" id="PRO_5043833041" evidence="7">
    <location>
        <begin position="22"/>
        <end position="444"/>
    </location>
</feature>
<reference evidence="9 10" key="1">
    <citation type="submission" date="2019-10" db="EMBL/GenBank/DDBJ databases">
        <authorList>
            <person name="Palmer J.M."/>
        </authorList>
    </citation>
    <scope>NUCLEOTIDE SEQUENCE [LARGE SCALE GENOMIC DNA]</scope>
    <source>
        <strain evidence="9 10">TWF694</strain>
    </source>
</reference>
<dbReference type="GO" id="GO:0004252">
    <property type="term" value="F:serine-type endopeptidase activity"/>
    <property type="evidence" value="ECO:0007669"/>
    <property type="project" value="UniProtKB-UniRule"/>
</dbReference>
<sequence>MKSTCILTVPFLLATISPVFAAPSLMLNFNSLNQTTQTQPAPKEEYIIILSNSEKRPWNEVLPALGHLDTSNDIKTFGQTIRGVTMLLNQTEEARMSKLPFISSIEKNTKARIVTTPHTKNATRASTPRLRRRGNVQQNNSTWGLERISRTGKIDLKDRDDMDMVYKYRYDDQFGIGTGVDAYVVDTGIDVRHVDFGGRAKVIFTAFDSDITDGQGHGTHLSGIIGSKTYGVAKNVNILGCKVFDKHGDGDINTIMRGIDAALASHNKRKSDAGFIASVMNLSLGDLEDSPAMLDLLQRASTAGMHIVISAGNDGVDACKKFPAAYNQKIKSLIVVGASDPYDKAADFTNFGACVDIHAPGVDVMSTYTKGLGMPGDIFPIDGTSQAAPHVAGVIAGQLLKHKDLRLNPERMKKLVLSMGLKDIVKGAERGGNLLLNNGMTGNP</sequence>
<dbReference type="InterPro" id="IPR034193">
    <property type="entry name" value="PCSK9_ProteinaseK-like"/>
</dbReference>
<organism evidence="9 10">
    <name type="scientific">Orbilia ellipsospora</name>
    <dbReference type="NCBI Taxonomy" id="2528407"/>
    <lineage>
        <taxon>Eukaryota</taxon>
        <taxon>Fungi</taxon>
        <taxon>Dikarya</taxon>
        <taxon>Ascomycota</taxon>
        <taxon>Pezizomycotina</taxon>
        <taxon>Orbiliomycetes</taxon>
        <taxon>Orbiliales</taxon>
        <taxon>Orbiliaceae</taxon>
        <taxon>Orbilia</taxon>
    </lineage>
</organism>
<comment type="similarity">
    <text evidence="1 5 6">Belongs to the peptidase S8 family.</text>
</comment>
<evidence type="ECO:0000259" key="8">
    <source>
        <dbReference type="Pfam" id="PF00082"/>
    </source>
</evidence>
<evidence type="ECO:0000256" key="1">
    <source>
        <dbReference type="ARBA" id="ARBA00011073"/>
    </source>
</evidence>
<dbReference type="PRINTS" id="PR00723">
    <property type="entry name" value="SUBTILISIN"/>
</dbReference>
<keyword evidence="7" id="KW-0732">Signal</keyword>
<protein>
    <submittedName>
        <fullName evidence="9">Serine protease</fullName>
    </submittedName>
</protein>
<name>A0AAV9WVW6_9PEZI</name>
<proteinExistence type="inferred from homology"/>
<dbReference type="AlphaFoldDB" id="A0AAV9WVW6"/>
<dbReference type="CDD" id="cd04077">
    <property type="entry name" value="Peptidases_S8_PCSK9_ProteinaseK_like"/>
    <property type="match status" value="1"/>
</dbReference>
<feature type="signal peptide" evidence="7">
    <location>
        <begin position="1"/>
        <end position="21"/>
    </location>
</feature>
<dbReference type="InterPro" id="IPR036852">
    <property type="entry name" value="Peptidase_S8/S53_dom_sf"/>
</dbReference>
<dbReference type="Gene3D" id="3.40.50.200">
    <property type="entry name" value="Peptidase S8/S53 domain"/>
    <property type="match status" value="1"/>
</dbReference>
<dbReference type="InterPro" id="IPR023828">
    <property type="entry name" value="Peptidase_S8_Ser-AS"/>
</dbReference>
<keyword evidence="4 5" id="KW-0720">Serine protease</keyword>
<feature type="domain" description="Peptidase S8/S53" evidence="8">
    <location>
        <begin position="184"/>
        <end position="417"/>
    </location>
</feature>
<dbReference type="EMBL" id="JAVHJO010000015">
    <property type="protein sequence ID" value="KAK6527674.1"/>
    <property type="molecule type" value="Genomic_DNA"/>
</dbReference>
<evidence type="ECO:0000256" key="6">
    <source>
        <dbReference type="RuleBase" id="RU003355"/>
    </source>
</evidence>